<proteinExistence type="predicted"/>
<accession>A0ACC0KHF6</accession>
<protein>
    <submittedName>
        <fullName evidence="1">Uncharacterized protein</fullName>
    </submittedName>
</protein>
<comment type="caution">
    <text evidence="1">The sequence shown here is derived from an EMBL/GenBank/DDBJ whole genome shotgun (WGS) entry which is preliminary data.</text>
</comment>
<dbReference type="EMBL" id="CM046106">
    <property type="protein sequence ID" value="KAI8435882.1"/>
    <property type="molecule type" value="Genomic_DNA"/>
</dbReference>
<keyword evidence="2" id="KW-1185">Reference proteome</keyword>
<name>A0ACC0KHF6_CHOFU</name>
<reference evidence="1 2" key="1">
    <citation type="journal article" date="2022" name="Genome Biol. Evol.">
        <title>The Spruce Budworm Genome: Reconstructing the Evolutionary History of Antifreeze Proteins.</title>
        <authorList>
            <person name="Beliveau C."/>
            <person name="Gagne P."/>
            <person name="Picq S."/>
            <person name="Vernygora O."/>
            <person name="Keeling C.I."/>
            <person name="Pinkney K."/>
            <person name="Doucet D."/>
            <person name="Wen F."/>
            <person name="Johnston J.S."/>
            <person name="Maaroufi H."/>
            <person name="Boyle B."/>
            <person name="Laroche J."/>
            <person name="Dewar K."/>
            <person name="Juretic N."/>
            <person name="Blackburn G."/>
            <person name="Nisole A."/>
            <person name="Brunet B."/>
            <person name="Brandao M."/>
            <person name="Lumley L."/>
            <person name="Duan J."/>
            <person name="Quan G."/>
            <person name="Lucarotti C.J."/>
            <person name="Roe A.D."/>
            <person name="Sperling F.A.H."/>
            <person name="Levesque R.C."/>
            <person name="Cusson M."/>
        </authorList>
    </citation>
    <scope>NUCLEOTIDE SEQUENCE [LARGE SCALE GENOMIC DNA]</scope>
    <source>
        <strain evidence="1">Glfc:IPQL:Cfum</strain>
    </source>
</reference>
<dbReference type="Proteomes" id="UP001064048">
    <property type="component" value="Chromosome 6"/>
</dbReference>
<gene>
    <name evidence="1" type="ORF">MSG28_004085</name>
</gene>
<organism evidence="1 2">
    <name type="scientific">Choristoneura fumiferana</name>
    <name type="common">Spruce budworm moth</name>
    <name type="synonym">Archips fumiferana</name>
    <dbReference type="NCBI Taxonomy" id="7141"/>
    <lineage>
        <taxon>Eukaryota</taxon>
        <taxon>Metazoa</taxon>
        <taxon>Ecdysozoa</taxon>
        <taxon>Arthropoda</taxon>
        <taxon>Hexapoda</taxon>
        <taxon>Insecta</taxon>
        <taxon>Pterygota</taxon>
        <taxon>Neoptera</taxon>
        <taxon>Endopterygota</taxon>
        <taxon>Lepidoptera</taxon>
        <taxon>Glossata</taxon>
        <taxon>Ditrysia</taxon>
        <taxon>Tortricoidea</taxon>
        <taxon>Tortricidae</taxon>
        <taxon>Tortricinae</taxon>
        <taxon>Choristoneura</taxon>
    </lineage>
</organism>
<evidence type="ECO:0000313" key="2">
    <source>
        <dbReference type="Proteomes" id="UP001064048"/>
    </source>
</evidence>
<sequence length="648" mass="75309">MTTNDDLSSLDAGGKIVKMEVDYSTTCDEKIPLWKSWASKGKVQEAIDQLLALEKQTRTGADMASTARILVAIVQICFEAKNWTALNDQIVLLSKRRSQLKQAVVKMVQECYTYVDKTPDKETKIKLIETLRTITEGKIYVEVERARLTHILAKIREDDGNVAEAAKIIQELQVETYGSMSKREKVELILEQMRLCLAIKDYVRTQIISKKINTKFFEEEDTQELKEKFYRLMIAVDQHNGAYLSVCRHFRALGSAGGADALTGSVVFLVLAPYDNEQADLTHRLNEDKELDKLPEYKQLLGLFINPEIIKWNSLCQHYEKALRATPYFDSIVIFRILNAQQRPPLFGVYQQGNRTYWIKFIVIYLFLRTKQLIVHLRRLRAVDTGRSDDGTIQIHEQDEPLEQKYNLGDYPLVAGEELLLTPLMPDTRVKQNDVEAGEYRAQGISITNFLPMRSWEIAYKGEMKTKADAKKTVELSVVWSAHFSHFNYDSQMSPRSMANDMAREPWSRDYFKLLQKYHQSHYEQMGHIEGSVTIDGKTQNISMPCVRDHSFGKYREWRNFHRYVLHFIFLENGDCMASYYRLRVPQSRPDDIPRGEVYAIKVKVNSEDSFYIGKDREAKLYERWSTVQVNDVKGWACVEWHYNNTRR</sequence>
<evidence type="ECO:0000313" key="1">
    <source>
        <dbReference type="EMBL" id="KAI8435882.1"/>
    </source>
</evidence>